<feature type="domain" description="HTH marR-type" evidence="1">
    <location>
        <begin position="13"/>
        <end position="144"/>
    </location>
</feature>
<protein>
    <submittedName>
        <fullName evidence="2">MarR family transcriptional regulator</fullName>
    </submittedName>
</protein>
<dbReference type="PANTHER" id="PTHR33164">
    <property type="entry name" value="TRANSCRIPTIONAL REGULATOR, MARR FAMILY"/>
    <property type="match status" value="1"/>
</dbReference>
<dbReference type="RefSeq" id="WP_141646030.1">
    <property type="nucleotide sequence ID" value="NZ_VIFM01000148.1"/>
</dbReference>
<evidence type="ECO:0000259" key="1">
    <source>
        <dbReference type="PROSITE" id="PS50995"/>
    </source>
</evidence>
<reference evidence="2 3" key="1">
    <citation type="submission" date="2019-06" db="EMBL/GenBank/DDBJ databases">
        <authorList>
            <person name="Livingstone P."/>
            <person name="Whitworth D."/>
        </authorList>
    </citation>
    <scope>NUCLEOTIDE SEQUENCE [LARGE SCALE GENOMIC DNA]</scope>
    <source>
        <strain evidence="2 3">AM401</strain>
    </source>
</reference>
<evidence type="ECO:0000313" key="2">
    <source>
        <dbReference type="EMBL" id="TQF12228.1"/>
    </source>
</evidence>
<organism evidence="2 3">
    <name type="scientific">Myxococcus llanfairpwllgwyngyllgogerychwyrndrobwllllantysiliogogogochensis</name>
    <dbReference type="NCBI Taxonomy" id="2590453"/>
    <lineage>
        <taxon>Bacteria</taxon>
        <taxon>Pseudomonadati</taxon>
        <taxon>Myxococcota</taxon>
        <taxon>Myxococcia</taxon>
        <taxon>Myxococcales</taxon>
        <taxon>Cystobacterineae</taxon>
        <taxon>Myxococcaceae</taxon>
        <taxon>Myxococcus</taxon>
    </lineage>
</organism>
<dbReference type="InterPro" id="IPR036390">
    <property type="entry name" value="WH_DNA-bd_sf"/>
</dbReference>
<dbReference type="InterPro" id="IPR036388">
    <property type="entry name" value="WH-like_DNA-bd_sf"/>
</dbReference>
<comment type="caution">
    <text evidence="2">The sequence shown here is derived from an EMBL/GenBank/DDBJ whole genome shotgun (WGS) entry which is preliminary data.</text>
</comment>
<dbReference type="SUPFAM" id="SSF46785">
    <property type="entry name" value="Winged helix' DNA-binding domain"/>
    <property type="match status" value="1"/>
</dbReference>
<evidence type="ECO:0000313" key="3">
    <source>
        <dbReference type="Proteomes" id="UP000315369"/>
    </source>
</evidence>
<dbReference type="AlphaFoldDB" id="A0A540WT97"/>
<keyword evidence="3" id="KW-1185">Reference proteome</keyword>
<name>A0A540WT97_9BACT</name>
<dbReference type="OrthoDB" id="195851at2"/>
<dbReference type="GO" id="GO:0003700">
    <property type="term" value="F:DNA-binding transcription factor activity"/>
    <property type="evidence" value="ECO:0007669"/>
    <property type="project" value="InterPro"/>
</dbReference>
<dbReference type="PRINTS" id="PR00598">
    <property type="entry name" value="HTHMARR"/>
</dbReference>
<dbReference type="InterPro" id="IPR039422">
    <property type="entry name" value="MarR/SlyA-like"/>
</dbReference>
<dbReference type="Gene3D" id="1.10.10.10">
    <property type="entry name" value="Winged helix-like DNA-binding domain superfamily/Winged helix DNA-binding domain"/>
    <property type="match status" value="1"/>
</dbReference>
<dbReference type="Proteomes" id="UP000315369">
    <property type="component" value="Unassembled WGS sequence"/>
</dbReference>
<dbReference type="Pfam" id="PF12802">
    <property type="entry name" value="MarR_2"/>
    <property type="match status" value="1"/>
</dbReference>
<dbReference type="PROSITE" id="PS50995">
    <property type="entry name" value="HTH_MARR_2"/>
    <property type="match status" value="1"/>
</dbReference>
<proteinExistence type="predicted"/>
<dbReference type="PANTHER" id="PTHR33164:SF43">
    <property type="entry name" value="HTH-TYPE TRANSCRIPTIONAL REPRESSOR YETL"/>
    <property type="match status" value="1"/>
</dbReference>
<dbReference type="EMBL" id="VIFM01000148">
    <property type="protein sequence ID" value="TQF12228.1"/>
    <property type="molecule type" value="Genomic_DNA"/>
</dbReference>
<dbReference type="SMART" id="SM00347">
    <property type="entry name" value="HTH_MARR"/>
    <property type="match status" value="1"/>
</dbReference>
<gene>
    <name evidence="2" type="ORF">FJV41_30125</name>
</gene>
<accession>A0A540WT97</accession>
<sequence>MAGDGSKRKEALAEEVWRHCFGFFMRTRAQRDRVLERLGLTPNDARALSSLEVGAGKVMRALAEEWGCDASNATWMVDRLEARGLAARTADPKDRRVKRVALTTRGAKARRQLQEGMYEPPPELLQLDVAELEQLRAIFERLAPPRGTGDR</sequence>
<dbReference type="GO" id="GO:0006950">
    <property type="term" value="P:response to stress"/>
    <property type="evidence" value="ECO:0007669"/>
    <property type="project" value="TreeGrafter"/>
</dbReference>
<dbReference type="InterPro" id="IPR000835">
    <property type="entry name" value="HTH_MarR-typ"/>
</dbReference>